<organism evidence="2 3">
    <name type="scientific">Streptomyces corchorusii</name>
    <name type="common">Streptomyces chibaensis</name>
    <dbReference type="NCBI Taxonomy" id="1903"/>
    <lineage>
        <taxon>Bacteria</taxon>
        <taxon>Bacillati</taxon>
        <taxon>Actinomycetota</taxon>
        <taxon>Actinomycetes</taxon>
        <taxon>Kitasatosporales</taxon>
        <taxon>Streptomycetaceae</taxon>
        <taxon>Streptomyces</taxon>
    </lineage>
</organism>
<dbReference type="EMBL" id="LMWP01000014">
    <property type="protein sequence ID" value="KUN28482.1"/>
    <property type="molecule type" value="Genomic_DNA"/>
</dbReference>
<reference evidence="2 3" key="1">
    <citation type="submission" date="2015-10" db="EMBL/GenBank/DDBJ databases">
        <title>Draft genome sequence of Streptomyces corchorusii DSM 40340, type strain for the species Streptomyces corchorusii.</title>
        <authorList>
            <person name="Ruckert C."/>
            <person name="Winkler A."/>
            <person name="Kalinowski J."/>
            <person name="Kampfer P."/>
            <person name="Glaeser S."/>
        </authorList>
    </citation>
    <scope>NUCLEOTIDE SEQUENCE [LARGE SCALE GENOMIC DNA]</scope>
    <source>
        <strain evidence="2 3">DSM 40340</strain>
    </source>
</reference>
<dbReference type="AlphaFoldDB" id="A0A117QHE3"/>
<dbReference type="Proteomes" id="UP000053398">
    <property type="component" value="Unassembled WGS sequence"/>
</dbReference>
<feature type="domain" description="HTH-like" evidence="1">
    <location>
        <begin position="39"/>
        <end position="85"/>
    </location>
</feature>
<accession>A0A117QHE3</accession>
<gene>
    <name evidence="2" type="ORF">AQJ11_13325</name>
</gene>
<dbReference type="Pfam" id="PF13276">
    <property type="entry name" value="HTH_21"/>
    <property type="match status" value="1"/>
</dbReference>
<proteinExistence type="predicted"/>
<evidence type="ECO:0000313" key="3">
    <source>
        <dbReference type="Proteomes" id="UP000053398"/>
    </source>
</evidence>
<name>A0A117QHE3_STRCK</name>
<dbReference type="InterPro" id="IPR025948">
    <property type="entry name" value="HTH-like_dom"/>
</dbReference>
<comment type="caution">
    <text evidence="2">The sequence shown here is derived from an EMBL/GenBank/DDBJ whole genome shotgun (WGS) entry which is preliminary data.</text>
</comment>
<sequence>MLRNFPADDLRSRATLAKLTADEHWRRRAPLRAARQAVDAELAARIRVILRASDGTCGVPRITAELREDGEVVNDKQIARVMQASGRPVPACAGGIARPFRTPPR</sequence>
<evidence type="ECO:0000313" key="2">
    <source>
        <dbReference type="EMBL" id="KUN28482.1"/>
    </source>
</evidence>
<protein>
    <recommendedName>
        <fullName evidence="1">HTH-like domain-containing protein</fullName>
    </recommendedName>
</protein>
<evidence type="ECO:0000259" key="1">
    <source>
        <dbReference type="Pfam" id="PF13276"/>
    </source>
</evidence>
<keyword evidence="3" id="KW-1185">Reference proteome</keyword>